<proteinExistence type="predicted"/>
<reference evidence="1 2" key="1">
    <citation type="submission" date="2015-01" db="EMBL/GenBank/DDBJ databases">
        <authorList>
            <person name="Xiang T."/>
            <person name="Song Y."/>
            <person name="Huang L."/>
            <person name="Wang B."/>
            <person name="Wu P."/>
        </authorList>
    </citation>
    <scope>NUCLEOTIDE SEQUENCE [LARGE SCALE GENOMIC DNA]</scope>
    <source>
        <strain evidence="1 2">Cc12</strain>
    </source>
</reference>
<accession>A0A0B7HJQ7</accession>
<dbReference type="Proteomes" id="UP000044026">
    <property type="component" value="Unassembled WGS sequence"/>
</dbReference>
<sequence>MFLYPYKSGNLPDFIPLLAYNRVKPTDFVLLYPYKNANLSDFIDLYPYKRIKFRI</sequence>
<evidence type="ECO:0000313" key="2">
    <source>
        <dbReference type="Proteomes" id="UP000044026"/>
    </source>
</evidence>
<name>A0A0B7HJQ7_9FLAO</name>
<gene>
    <name evidence="1" type="ORF">CCAN12_760076</name>
</gene>
<dbReference type="AlphaFoldDB" id="A0A0B7HJQ7"/>
<organism evidence="1 2">
    <name type="scientific">Capnocytophaga canimorsus</name>
    <dbReference type="NCBI Taxonomy" id="28188"/>
    <lineage>
        <taxon>Bacteria</taxon>
        <taxon>Pseudomonadati</taxon>
        <taxon>Bacteroidota</taxon>
        <taxon>Flavobacteriia</taxon>
        <taxon>Flavobacteriales</taxon>
        <taxon>Flavobacteriaceae</taxon>
        <taxon>Capnocytophaga</taxon>
    </lineage>
</organism>
<dbReference type="EMBL" id="CDOE01000074">
    <property type="protein sequence ID" value="CEN39490.1"/>
    <property type="molecule type" value="Genomic_DNA"/>
</dbReference>
<evidence type="ECO:0000313" key="1">
    <source>
        <dbReference type="EMBL" id="CEN39490.1"/>
    </source>
</evidence>
<protein>
    <submittedName>
        <fullName evidence="1">Uncharacterized protein</fullName>
    </submittedName>
</protein>